<keyword evidence="2" id="KW-1185">Reference proteome</keyword>
<protein>
    <submittedName>
        <fullName evidence="1">Uncharacterized protein</fullName>
    </submittedName>
</protein>
<gene>
    <name evidence="1" type="ORF">CASFOL_031893</name>
</gene>
<comment type="caution">
    <text evidence="1">The sequence shown here is derived from an EMBL/GenBank/DDBJ whole genome shotgun (WGS) entry which is preliminary data.</text>
</comment>
<evidence type="ECO:0000313" key="2">
    <source>
        <dbReference type="Proteomes" id="UP001632038"/>
    </source>
</evidence>
<proteinExistence type="predicted"/>
<dbReference type="EMBL" id="JAVIJP010000054">
    <property type="protein sequence ID" value="KAL3623077.1"/>
    <property type="molecule type" value="Genomic_DNA"/>
</dbReference>
<sequence>METKIVKQWHFAPPPGALSEQLLKLLHMDMPLL</sequence>
<evidence type="ECO:0000313" key="1">
    <source>
        <dbReference type="EMBL" id="KAL3623077.1"/>
    </source>
</evidence>
<organism evidence="1 2">
    <name type="scientific">Castilleja foliolosa</name>
    <dbReference type="NCBI Taxonomy" id="1961234"/>
    <lineage>
        <taxon>Eukaryota</taxon>
        <taxon>Viridiplantae</taxon>
        <taxon>Streptophyta</taxon>
        <taxon>Embryophyta</taxon>
        <taxon>Tracheophyta</taxon>
        <taxon>Spermatophyta</taxon>
        <taxon>Magnoliopsida</taxon>
        <taxon>eudicotyledons</taxon>
        <taxon>Gunneridae</taxon>
        <taxon>Pentapetalae</taxon>
        <taxon>asterids</taxon>
        <taxon>lamiids</taxon>
        <taxon>Lamiales</taxon>
        <taxon>Orobanchaceae</taxon>
        <taxon>Pedicularideae</taxon>
        <taxon>Castillejinae</taxon>
        <taxon>Castilleja</taxon>
    </lineage>
</organism>
<accession>A0ABD3C0M3</accession>
<name>A0ABD3C0M3_9LAMI</name>
<dbReference type="Proteomes" id="UP001632038">
    <property type="component" value="Unassembled WGS sequence"/>
</dbReference>
<reference evidence="2" key="1">
    <citation type="journal article" date="2024" name="IScience">
        <title>Strigolactones Initiate the Formation of Haustorium-like Structures in Castilleja.</title>
        <authorList>
            <person name="Buerger M."/>
            <person name="Peterson D."/>
            <person name="Chory J."/>
        </authorList>
    </citation>
    <scope>NUCLEOTIDE SEQUENCE [LARGE SCALE GENOMIC DNA]</scope>
</reference>
<dbReference type="AlphaFoldDB" id="A0ABD3C0M3"/>